<sequence>MPFTVTESKSKHIHSFIHSLIASSSSSFLSVSSFPSPFCIHSVTRPHFEKLLANANDGGWGGDGKALGHNLCDSFGWPSSNVLDCLACLLLNSSQPIEKRCIPFRKWGTSFVVGGFCTVSHPLRTARHAEEIALISRSPGADGFINDHFPSPFSLTSSKMMRNE</sequence>
<reference evidence="2" key="1">
    <citation type="submission" date="2022-11" db="UniProtKB">
        <authorList>
            <consortium name="WormBaseParasite"/>
        </authorList>
    </citation>
    <scope>IDENTIFICATION</scope>
</reference>
<accession>A0A914HFV0</accession>
<evidence type="ECO:0000313" key="1">
    <source>
        <dbReference type="Proteomes" id="UP000887572"/>
    </source>
</evidence>
<keyword evidence="1" id="KW-1185">Reference proteome</keyword>
<organism evidence="1 2">
    <name type="scientific">Globodera rostochiensis</name>
    <name type="common">Golden nematode worm</name>
    <name type="synonym">Heterodera rostochiensis</name>
    <dbReference type="NCBI Taxonomy" id="31243"/>
    <lineage>
        <taxon>Eukaryota</taxon>
        <taxon>Metazoa</taxon>
        <taxon>Ecdysozoa</taxon>
        <taxon>Nematoda</taxon>
        <taxon>Chromadorea</taxon>
        <taxon>Rhabditida</taxon>
        <taxon>Tylenchina</taxon>
        <taxon>Tylenchomorpha</taxon>
        <taxon>Tylenchoidea</taxon>
        <taxon>Heteroderidae</taxon>
        <taxon>Heteroderinae</taxon>
        <taxon>Globodera</taxon>
    </lineage>
</organism>
<proteinExistence type="predicted"/>
<dbReference type="AlphaFoldDB" id="A0A914HFV0"/>
<dbReference type="Proteomes" id="UP000887572">
    <property type="component" value="Unplaced"/>
</dbReference>
<evidence type="ECO:0000313" key="2">
    <source>
        <dbReference type="WBParaSite" id="Gr19_v10_g1699.t1"/>
    </source>
</evidence>
<dbReference type="WBParaSite" id="Gr19_v10_g1699.t1">
    <property type="protein sequence ID" value="Gr19_v10_g1699.t1"/>
    <property type="gene ID" value="Gr19_v10_g1699"/>
</dbReference>
<name>A0A914HFV0_GLORO</name>
<protein>
    <submittedName>
        <fullName evidence="2">Uncharacterized protein</fullName>
    </submittedName>
</protein>